<accession>A0A413RJU3</accession>
<dbReference type="AlphaFoldDB" id="A0A413RJU3"/>
<comment type="pathway">
    <text evidence="3">Carbohydrate metabolism; galactose metabolism.</text>
</comment>
<sequence>MTIIVTGGAGYIGAHVVRALADAGKDVVVVDDLSTSSAGRVRAHPLHRLDLAASDATNRLAAVLDQHRATGIIHLAAKKQVGESVARPEWYFRQNVGGLGTVLEAARAVGCDRLVFSSSAAVYGEPVGGVVTEDTPVAPINPYGQTKAVGEWMVRDAARAWGLRQVSLRYFNVAGAGHHDLGDPAVLNLMTLVLDRLEAREAPVVFGDDYPTPDGTCVRDYVHVADLADAHVAALNDLERDDRRYDTFDVATGRGVSVAEMLAAIAAVTGNAIEPRVVARRLGDPAVLVATAQRLRTELGWEPRHGLDDIVGSAWQAWVSQRESGVEPIRAAV</sequence>
<evidence type="ECO:0000313" key="13">
    <source>
        <dbReference type="EMBL" id="RHA38908.1"/>
    </source>
</evidence>
<evidence type="ECO:0000256" key="10">
    <source>
        <dbReference type="ARBA" id="ARBA00031367"/>
    </source>
</evidence>
<dbReference type="InterPro" id="IPR005886">
    <property type="entry name" value="UDP_G4E"/>
</dbReference>
<dbReference type="PANTHER" id="PTHR43725:SF53">
    <property type="entry name" value="UDP-ARABINOSE 4-EPIMERASE 1"/>
    <property type="match status" value="1"/>
</dbReference>
<comment type="similarity">
    <text evidence="4">Belongs to the NAD(P)-dependent epimerase/dehydratase family.</text>
</comment>
<dbReference type="InterPro" id="IPR001509">
    <property type="entry name" value="Epimerase_deHydtase"/>
</dbReference>
<keyword evidence="7" id="KW-0520">NAD</keyword>
<dbReference type="SUPFAM" id="SSF51735">
    <property type="entry name" value="NAD(P)-binding Rossmann-fold domains"/>
    <property type="match status" value="1"/>
</dbReference>
<evidence type="ECO:0000256" key="11">
    <source>
        <dbReference type="ARBA" id="ARBA00033067"/>
    </source>
</evidence>
<gene>
    <name evidence="13" type="primary">galE</name>
    <name evidence="13" type="ORF">D1825_12900</name>
</gene>
<dbReference type="Gene3D" id="3.40.50.720">
    <property type="entry name" value="NAD(P)-binding Rossmann-like Domain"/>
    <property type="match status" value="1"/>
</dbReference>
<evidence type="ECO:0000256" key="9">
    <source>
        <dbReference type="ARBA" id="ARBA00023277"/>
    </source>
</evidence>
<proteinExistence type="inferred from homology"/>
<dbReference type="EMBL" id="QWKP01000209">
    <property type="protein sequence ID" value="RHA38908.1"/>
    <property type="molecule type" value="Genomic_DNA"/>
</dbReference>
<evidence type="ECO:0000256" key="6">
    <source>
        <dbReference type="ARBA" id="ARBA00018569"/>
    </source>
</evidence>
<comment type="cofactor">
    <cofactor evidence="2">
        <name>NAD(+)</name>
        <dbReference type="ChEBI" id="CHEBI:57540"/>
    </cofactor>
</comment>
<evidence type="ECO:0000256" key="1">
    <source>
        <dbReference type="ARBA" id="ARBA00000083"/>
    </source>
</evidence>
<reference evidence="13 14" key="1">
    <citation type="submission" date="2018-08" db="EMBL/GenBank/DDBJ databases">
        <title>Cellulomonas rhizosphaerae sp. nov., a novel actinomycete isolated from soil.</title>
        <authorList>
            <person name="Tian Y."/>
        </authorList>
    </citation>
    <scope>NUCLEOTIDE SEQUENCE [LARGE SCALE GENOMIC DNA]</scope>
    <source>
        <strain evidence="13 14">NEAU-TCZ24</strain>
    </source>
</reference>
<dbReference type="InterPro" id="IPR036291">
    <property type="entry name" value="NAD(P)-bd_dom_sf"/>
</dbReference>
<evidence type="ECO:0000256" key="4">
    <source>
        <dbReference type="ARBA" id="ARBA00007637"/>
    </source>
</evidence>
<dbReference type="GO" id="GO:0003978">
    <property type="term" value="F:UDP-glucose 4-epimerase activity"/>
    <property type="evidence" value="ECO:0007669"/>
    <property type="project" value="UniProtKB-EC"/>
</dbReference>
<evidence type="ECO:0000256" key="2">
    <source>
        <dbReference type="ARBA" id="ARBA00001911"/>
    </source>
</evidence>
<evidence type="ECO:0000259" key="12">
    <source>
        <dbReference type="Pfam" id="PF01370"/>
    </source>
</evidence>
<keyword evidence="8 13" id="KW-0413">Isomerase</keyword>
<dbReference type="OrthoDB" id="9801785at2"/>
<feature type="domain" description="NAD-dependent epimerase/dehydratase" evidence="12">
    <location>
        <begin position="3"/>
        <end position="242"/>
    </location>
</feature>
<comment type="catalytic activity">
    <reaction evidence="1">
        <text>UDP-alpha-D-glucose = UDP-alpha-D-galactose</text>
        <dbReference type="Rhea" id="RHEA:22168"/>
        <dbReference type="ChEBI" id="CHEBI:58885"/>
        <dbReference type="ChEBI" id="CHEBI:66914"/>
        <dbReference type="EC" id="5.1.3.2"/>
    </reaction>
</comment>
<dbReference type="PANTHER" id="PTHR43725">
    <property type="entry name" value="UDP-GLUCOSE 4-EPIMERASE"/>
    <property type="match status" value="1"/>
</dbReference>
<dbReference type="RefSeq" id="WP_118767817.1">
    <property type="nucleotide sequence ID" value="NZ_QWKP01000209.1"/>
</dbReference>
<dbReference type="Gene3D" id="3.90.25.10">
    <property type="entry name" value="UDP-galactose 4-epimerase, domain 1"/>
    <property type="match status" value="1"/>
</dbReference>
<dbReference type="Proteomes" id="UP000283374">
    <property type="component" value="Unassembled WGS sequence"/>
</dbReference>
<evidence type="ECO:0000256" key="8">
    <source>
        <dbReference type="ARBA" id="ARBA00023235"/>
    </source>
</evidence>
<protein>
    <recommendedName>
        <fullName evidence="6">UDP-glucose 4-epimerase</fullName>
        <ecNumber evidence="5">5.1.3.2</ecNumber>
    </recommendedName>
    <alternativeName>
        <fullName evidence="11">Galactowaldenase</fullName>
    </alternativeName>
    <alternativeName>
        <fullName evidence="10">UDP-galactose 4-epimerase</fullName>
    </alternativeName>
</protein>
<evidence type="ECO:0000313" key="14">
    <source>
        <dbReference type="Proteomes" id="UP000283374"/>
    </source>
</evidence>
<comment type="caution">
    <text evidence="13">The sequence shown here is derived from an EMBL/GenBank/DDBJ whole genome shotgun (WGS) entry which is preliminary data.</text>
</comment>
<dbReference type="GO" id="GO:0033499">
    <property type="term" value="P:galactose catabolic process via UDP-galactose, Leloir pathway"/>
    <property type="evidence" value="ECO:0007669"/>
    <property type="project" value="TreeGrafter"/>
</dbReference>
<keyword evidence="9" id="KW-0119">Carbohydrate metabolism</keyword>
<evidence type="ECO:0000256" key="3">
    <source>
        <dbReference type="ARBA" id="ARBA00004947"/>
    </source>
</evidence>
<dbReference type="NCBIfam" id="TIGR01179">
    <property type="entry name" value="galE"/>
    <property type="match status" value="1"/>
</dbReference>
<evidence type="ECO:0000256" key="7">
    <source>
        <dbReference type="ARBA" id="ARBA00023027"/>
    </source>
</evidence>
<evidence type="ECO:0000256" key="5">
    <source>
        <dbReference type="ARBA" id="ARBA00013189"/>
    </source>
</evidence>
<keyword evidence="14" id="KW-1185">Reference proteome</keyword>
<dbReference type="UniPathway" id="UPA00214"/>
<organism evidence="13 14">
    <name type="scientific">Cellulomonas rhizosphaerae</name>
    <dbReference type="NCBI Taxonomy" id="2293719"/>
    <lineage>
        <taxon>Bacteria</taxon>
        <taxon>Bacillati</taxon>
        <taxon>Actinomycetota</taxon>
        <taxon>Actinomycetes</taxon>
        <taxon>Micrococcales</taxon>
        <taxon>Cellulomonadaceae</taxon>
        <taxon>Cellulomonas</taxon>
    </lineage>
</organism>
<name>A0A413RJU3_9CELL</name>
<dbReference type="EC" id="5.1.3.2" evidence="5"/>
<dbReference type="Pfam" id="PF01370">
    <property type="entry name" value="Epimerase"/>
    <property type="match status" value="1"/>
</dbReference>